<organism evidence="2 3">
    <name type="scientific">Chlamydia gallinacea</name>
    <dbReference type="NCBI Taxonomy" id="1457153"/>
    <lineage>
        <taxon>Bacteria</taxon>
        <taxon>Pseudomonadati</taxon>
        <taxon>Chlamydiota</taxon>
        <taxon>Chlamydiia</taxon>
        <taxon>Chlamydiales</taxon>
        <taxon>Chlamydiaceae</taxon>
        <taxon>Chlamydia/Chlamydophila group</taxon>
        <taxon>Chlamydia</taxon>
    </lineage>
</organism>
<reference evidence="2 3" key="1">
    <citation type="journal article" date="2021" name="Sci. Rep.">
        <title>Genetic and phenotypic analysis of the pathogenic potential of two novel Chlamydia gallinacea strains compared to Chlamydia psittaci.</title>
        <authorList>
            <person name="Heijne M."/>
            <person name="Jelocnik M."/>
            <person name="Umanets A."/>
            <person name="Brouwer M.S.M."/>
            <person name="Dinkla A."/>
            <person name="Harders F."/>
            <person name="van Keulen L.J.M."/>
            <person name="Roest H.J."/>
            <person name="Schaafsma F."/>
            <person name="Velkers F.C."/>
            <person name="van der Goot J.A."/>
            <person name="Pannekoek Y."/>
            <person name="Koets A.P."/>
        </authorList>
    </citation>
    <scope>NUCLEOTIDE SEQUENCE [LARGE SCALE GENOMIC DNA]</scope>
    <source>
        <strain evidence="2 3">NL_F725</strain>
    </source>
</reference>
<dbReference type="Proteomes" id="UP000781104">
    <property type="component" value="Unassembled WGS sequence"/>
</dbReference>
<evidence type="ECO:0000313" key="2">
    <source>
        <dbReference type="EMBL" id="MBX6680316.1"/>
    </source>
</evidence>
<keyword evidence="1" id="KW-1133">Transmembrane helix</keyword>
<dbReference type="EMBL" id="JAEMHH010000014">
    <property type="protein sequence ID" value="MBX6680316.1"/>
    <property type="molecule type" value="Genomic_DNA"/>
</dbReference>
<accession>A0ABS7IS49</accession>
<sequence>MCLTECLASTFEYSLHCMCFCEENSKNKRTIALISGLILGYLAIIAMTTFVLIYMGTITISSDLWGIKPYIFTPLLLIIALVAASLSSGCLKARYHFPI</sequence>
<protein>
    <submittedName>
        <fullName evidence="2">Uncharacterized protein</fullName>
    </submittedName>
</protein>
<evidence type="ECO:0000256" key="1">
    <source>
        <dbReference type="SAM" id="Phobius"/>
    </source>
</evidence>
<keyword evidence="1" id="KW-0472">Membrane</keyword>
<dbReference type="GeneID" id="81478622"/>
<evidence type="ECO:0000313" key="3">
    <source>
        <dbReference type="Proteomes" id="UP000781104"/>
    </source>
</evidence>
<feature type="transmembrane region" description="Helical" evidence="1">
    <location>
        <begin position="31"/>
        <end position="58"/>
    </location>
</feature>
<dbReference type="RefSeq" id="WP_077974838.1">
    <property type="nucleotide sequence ID" value="NZ_CALUPS010000001.1"/>
</dbReference>
<feature type="transmembrane region" description="Helical" evidence="1">
    <location>
        <begin position="70"/>
        <end position="91"/>
    </location>
</feature>
<gene>
    <name evidence="2" type="ORF">JG731_02995</name>
</gene>
<comment type="caution">
    <text evidence="2">The sequence shown here is derived from an EMBL/GenBank/DDBJ whole genome shotgun (WGS) entry which is preliminary data.</text>
</comment>
<name>A0ABS7IS49_9CHLA</name>
<keyword evidence="1" id="KW-0812">Transmembrane</keyword>
<proteinExistence type="predicted"/>
<keyword evidence="3" id="KW-1185">Reference proteome</keyword>